<organism evidence="2 3">
    <name type="scientific">Diploscapter pachys</name>
    <dbReference type="NCBI Taxonomy" id="2018661"/>
    <lineage>
        <taxon>Eukaryota</taxon>
        <taxon>Metazoa</taxon>
        <taxon>Ecdysozoa</taxon>
        <taxon>Nematoda</taxon>
        <taxon>Chromadorea</taxon>
        <taxon>Rhabditida</taxon>
        <taxon>Rhabditina</taxon>
        <taxon>Rhabditomorpha</taxon>
        <taxon>Rhabditoidea</taxon>
        <taxon>Rhabditidae</taxon>
        <taxon>Diploscapter</taxon>
    </lineage>
</organism>
<keyword evidence="3" id="KW-1185">Reference proteome</keyword>
<evidence type="ECO:0000313" key="3">
    <source>
        <dbReference type="Proteomes" id="UP000218231"/>
    </source>
</evidence>
<reference evidence="2 3" key="1">
    <citation type="journal article" date="2017" name="Curr. Biol.">
        <title>Genome architecture and evolution of a unichromosomal asexual nematode.</title>
        <authorList>
            <person name="Fradin H."/>
            <person name="Zegar C."/>
            <person name="Gutwein M."/>
            <person name="Lucas J."/>
            <person name="Kovtun M."/>
            <person name="Corcoran D."/>
            <person name="Baugh L.R."/>
            <person name="Kiontke K."/>
            <person name="Gunsalus K."/>
            <person name="Fitch D.H."/>
            <person name="Piano F."/>
        </authorList>
    </citation>
    <scope>NUCLEOTIDE SEQUENCE [LARGE SCALE GENOMIC DNA]</scope>
    <source>
        <strain evidence="2">PF1309</strain>
    </source>
</reference>
<sequence length="149" mass="16800">MLSSFLVAIIGAVEWKTAVGQEVACYHCISLNYRNPISSNDPLPPRQNSENLTEIFKALEQSGVKAAPLSDSCADVSLTEQPVFYNTPVEICRSSRSYTDKCAKMTFMFKGEKIVIRNCLSKIFHDSQLAEYLSEKKGYCPKYNQQTRQ</sequence>
<keyword evidence="1" id="KW-0732">Signal</keyword>
<comment type="caution">
    <text evidence="2">The sequence shown here is derived from an EMBL/GenBank/DDBJ whole genome shotgun (WGS) entry which is preliminary data.</text>
</comment>
<dbReference type="EMBL" id="LIAE01008744">
    <property type="protein sequence ID" value="PAV72651.1"/>
    <property type="molecule type" value="Genomic_DNA"/>
</dbReference>
<gene>
    <name evidence="2" type="ORF">WR25_21104</name>
</gene>
<dbReference type="AlphaFoldDB" id="A0A2A2KFD9"/>
<proteinExistence type="predicted"/>
<feature type="signal peptide" evidence="1">
    <location>
        <begin position="1"/>
        <end position="20"/>
    </location>
</feature>
<evidence type="ECO:0000313" key="2">
    <source>
        <dbReference type="EMBL" id="PAV72651.1"/>
    </source>
</evidence>
<protein>
    <recommendedName>
        <fullName evidence="4">Saposin B-type domain-containing protein</fullName>
    </recommendedName>
</protein>
<evidence type="ECO:0008006" key="4">
    <source>
        <dbReference type="Google" id="ProtNLM"/>
    </source>
</evidence>
<evidence type="ECO:0000256" key="1">
    <source>
        <dbReference type="SAM" id="SignalP"/>
    </source>
</evidence>
<name>A0A2A2KFD9_9BILA</name>
<dbReference type="OrthoDB" id="5791734at2759"/>
<dbReference type="Proteomes" id="UP000218231">
    <property type="component" value="Unassembled WGS sequence"/>
</dbReference>
<accession>A0A2A2KFD9</accession>
<feature type="chain" id="PRO_5012561925" description="Saposin B-type domain-containing protein" evidence="1">
    <location>
        <begin position="21"/>
        <end position="149"/>
    </location>
</feature>